<dbReference type="GO" id="GO:0005832">
    <property type="term" value="C:chaperonin-containing T-complex"/>
    <property type="evidence" value="ECO:0007669"/>
    <property type="project" value="UniProtKB-ARBA"/>
</dbReference>
<dbReference type="OrthoDB" id="10248520at2759"/>
<dbReference type="PRINTS" id="PR00304">
    <property type="entry name" value="TCOMPLEXTCP1"/>
</dbReference>
<dbReference type="EMBL" id="AUWU02000009">
    <property type="protein sequence ID" value="KAH0569688.1"/>
    <property type="molecule type" value="Genomic_DNA"/>
</dbReference>
<dbReference type="Gene3D" id="3.50.7.10">
    <property type="entry name" value="GroEL"/>
    <property type="match status" value="1"/>
</dbReference>
<evidence type="ECO:0000256" key="9">
    <source>
        <dbReference type="RuleBase" id="RU004191"/>
    </source>
</evidence>
<dbReference type="InterPro" id="IPR017998">
    <property type="entry name" value="Chaperone_TCP-1"/>
</dbReference>
<keyword evidence="7 8" id="KW-0143">Chaperone</keyword>
<dbReference type="InterPro" id="IPR002194">
    <property type="entry name" value="Chaperonin_TCP-1_CS"/>
</dbReference>
<evidence type="ECO:0000256" key="7">
    <source>
        <dbReference type="ARBA" id="ARBA00023186"/>
    </source>
</evidence>
<evidence type="ECO:0000256" key="4">
    <source>
        <dbReference type="ARBA" id="ARBA00022490"/>
    </source>
</evidence>
<dbReference type="InterPro" id="IPR053374">
    <property type="entry name" value="TCP-1_chaperonin"/>
</dbReference>
<evidence type="ECO:0000256" key="5">
    <source>
        <dbReference type="ARBA" id="ARBA00022741"/>
    </source>
</evidence>
<dbReference type="InterPro" id="IPR027410">
    <property type="entry name" value="TCP-1-like_intermed_sf"/>
</dbReference>
<dbReference type="GO" id="GO:0140662">
    <property type="term" value="F:ATP-dependent protein folding chaperone"/>
    <property type="evidence" value="ECO:0007669"/>
    <property type="project" value="InterPro"/>
</dbReference>
<dbReference type="GO" id="GO:0051082">
    <property type="term" value="F:unfolded protein binding"/>
    <property type="evidence" value="ECO:0007669"/>
    <property type="project" value="InterPro"/>
</dbReference>
<evidence type="ECO:0000313" key="11">
    <source>
        <dbReference type="EMBL" id="EST41533.1"/>
    </source>
</evidence>
<dbReference type="GO" id="GO:0016887">
    <property type="term" value="F:ATP hydrolysis activity"/>
    <property type="evidence" value="ECO:0007669"/>
    <property type="project" value="InterPro"/>
</dbReference>
<sequence length="526" mass="58206">MQPEVFVINENSKRERGDTARQNNIKASTTVADIIRSTLGPRSMLKMILDPAGGIVMTNDGNAILREVDVAHPAAKSMIELARGQDEQCGDGSTGVVVLTGEIIASCEKLVKQMHPIVLTQNLQECLEFINTQISGKEVENSKENAIQVINNCLNTKFSSNWGDLIVNMAFQAVKIVQNQMKFCDATDIDIKRFARVEKIPGGAVDDCQIIRGCVLNKDIIHPSMPKSLQNPRILLLDATLEYKKANSMLNVELQDKASLTALLNVENDFLNDCVDKIVKFNPNIVITEKGVSDIVAQRFADLNIVCLRRVRKTDNVRLAAATGARIVNRLDDIRAGDIGNAGVYELQKFGDEFFVFVHECDEKCAACTLLLRGASKDALLEVERNLQDALHVARNFFLAPNVAVGGGAFEMQISALLNIESLKRTGNDAMVFQSVSRAFEVIPRTLLMNCGGNVIREITKLRGLQSQGQAQMGVNGETGEIVDCFGAYRIWDLYETKIQMVRTAFEQACMIMRVDDLFNAKMDRQ</sequence>
<organism evidence="11">
    <name type="scientific">Spironucleus salmonicida</name>
    <dbReference type="NCBI Taxonomy" id="348837"/>
    <lineage>
        <taxon>Eukaryota</taxon>
        <taxon>Metamonada</taxon>
        <taxon>Diplomonadida</taxon>
        <taxon>Hexamitidae</taxon>
        <taxon>Hexamitinae</taxon>
        <taxon>Spironucleus</taxon>
    </lineage>
</organism>
<dbReference type="SUPFAM" id="SSF48592">
    <property type="entry name" value="GroEL equatorial domain-like"/>
    <property type="match status" value="1"/>
</dbReference>
<dbReference type="Gene3D" id="1.10.560.10">
    <property type="entry name" value="GroEL-like equatorial domain"/>
    <property type="match status" value="1"/>
</dbReference>
<evidence type="ECO:0000256" key="10">
    <source>
        <dbReference type="SAM" id="MobiDB-lite"/>
    </source>
</evidence>
<evidence type="ECO:0000256" key="1">
    <source>
        <dbReference type="ARBA" id="ARBA00004496"/>
    </source>
</evidence>
<protein>
    <recommendedName>
        <fullName evidence="3 9">T-complex protein 1 subunit gamma</fullName>
    </recommendedName>
</protein>
<dbReference type="Gene3D" id="3.30.260.10">
    <property type="entry name" value="TCP-1-like chaperonin intermediate domain"/>
    <property type="match status" value="1"/>
</dbReference>
<evidence type="ECO:0000256" key="3">
    <source>
        <dbReference type="ARBA" id="ARBA00017187"/>
    </source>
</evidence>
<dbReference type="PROSITE" id="PS00751">
    <property type="entry name" value="TCP1_2"/>
    <property type="match status" value="1"/>
</dbReference>
<dbReference type="NCBIfam" id="TIGR02344">
    <property type="entry name" value="chap_CCT_gamma"/>
    <property type="match status" value="1"/>
</dbReference>
<dbReference type="Proteomes" id="UP000018208">
    <property type="component" value="Unassembled WGS sequence"/>
</dbReference>
<keyword evidence="4" id="KW-0963">Cytoplasm</keyword>
<name>V6LBA5_9EUKA</name>
<reference evidence="12" key="2">
    <citation type="submission" date="2020-12" db="EMBL/GenBank/DDBJ databases">
        <title>New Spironucleus salmonicida genome in near-complete chromosomes.</title>
        <authorList>
            <person name="Xu F."/>
            <person name="Kurt Z."/>
            <person name="Jimenez-Gonzalez A."/>
            <person name="Astvaldsson A."/>
            <person name="Andersson J.O."/>
            <person name="Svard S.G."/>
        </authorList>
    </citation>
    <scope>NUCLEOTIDE SEQUENCE</scope>
    <source>
        <strain evidence="12">ATCC 50377</strain>
    </source>
</reference>
<gene>
    <name evidence="11" type="ORF">SS50377_18870</name>
    <name evidence="12" type="ORF">SS50377_28644</name>
</gene>
<dbReference type="PANTHER" id="PTHR11353">
    <property type="entry name" value="CHAPERONIN"/>
    <property type="match status" value="1"/>
</dbReference>
<proteinExistence type="inferred from homology"/>
<keyword evidence="13" id="KW-1185">Reference proteome</keyword>
<dbReference type="InterPro" id="IPR012719">
    <property type="entry name" value="Chap_CCT_gamma"/>
</dbReference>
<dbReference type="PROSITE" id="PS00750">
    <property type="entry name" value="TCP1_1"/>
    <property type="match status" value="1"/>
</dbReference>
<dbReference type="InterPro" id="IPR002423">
    <property type="entry name" value="Cpn60/GroEL/TCP-1"/>
</dbReference>
<dbReference type="InterPro" id="IPR027409">
    <property type="entry name" value="GroEL-like_apical_dom_sf"/>
</dbReference>
<dbReference type="Pfam" id="PF00118">
    <property type="entry name" value="Cpn60_TCP1"/>
    <property type="match status" value="1"/>
</dbReference>
<keyword evidence="5 8" id="KW-0547">Nucleotide-binding</keyword>
<dbReference type="AlphaFoldDB" id="V6LBA5"/>
<evidence type="ECO:0000256" key="8">
    <source>
        <dbReference type="RuleBase" id="RU004187"/>
    </source>
</evidence>
<feature type="region of interest" description="Disordered" evidence="10">
    <location>
        <begin position="1"/>
        <end position="20"/>
    </location>
</feature>
<evidence type="ECO:0000256" key="6">
    <source>
        <dbReference type="ARBA" id="ARBA00022840"/>
    </source>
</evidence>
<dbReference type="NCBIfam" id="NF041083">
    <property type="entry name" value="thermosome_beta"/>
    <property type="match status" value="1"/>
</dbReference>
<reference evidence="11 12" key="1">
    <citation type="journal article" date="2014" name="PLoS Genet.">
        <title>The Genome of Spironucleus salmonicida Highlights a Fish Pathogen Adapted to Fluctuating Environments.</title>
        <authorList>
            <person name="Xu F."/>
            <person name="Jerlstrom-Hultqvist J."/>
            <person name="Einarsson E."/>
            <person name="Astvaldsson A."/>
            <person name="Svard S.G."/>
            <person name="Andersson J.O."/>
        </authorList>
    </citation>
    <scope>NUCLEOTIDE SEQUENCE</scope>
    <source>
        <strain evidence="12">ATCC 50377</strain>
    </source>
</reference>
<keyword evidence="6 8" id="KW-0067">ATP-binding</keyword>
<evidence type="ECO:0000256" key="2">
    <source>
        <dbReference type="ARBA" id="ARBA00008020"/>
    </source>
</evidence>
<dbReference type="SUPFAM" id="SSF54849">
    <property type="entry name" value="GroEL-intermediate domain like"/>
    <property type="match status" value="1"/>
</dbReference>
<evidence type="ECO:0000313" key="12">
    <source>
        <dbReference type="EMBL" id="KAH0569688.1"/>
    </source>
</evidence>
<dbReference type="InterPro" id="IPR027413">
    <property type="entry name" value="GROEL-like_equatorial_sf"/>
</dbReference>
<dbReference type="SUPFAM" id="SSF52029">
    <property type="entry name" value="GroEL apical domain-like"/>
    <property type="match status" value="1"/>
</dbReference>
<comment type="subcellular location">
    <subcellularLocation>
        <location evidence="1">Cytoplasm</location>
    </subcellularLocation>
</comment>
<dbReference type="EMBL" id="KI546169">
    <property type="protein sequence ID" value="EST41533.1"/>
    <property type="molecule type" value="Genomic_DNA"/>
</dbReference>
<accession>V6LBA5</accession>
<comment type="similarity">
    <text evidence="2 8">Belongs to the TCP-1 chaperonin family.</text>
</comment>
<dbReference type="GO" id="GO:0005524">
    <property type="term" value="F:ATP binding"/>
    <property type="evidence" value="ECO:0007669"/>
    <property type="project" value="UniProtKB-KW"/>
</dbReference>
<evidence type="ECO:0000313" key="13">
    <source>
        <dbReference type="Proteomes" id="UP000018208"/>
    </source>
</evidence>
<dbReference type="VEuPathDB" id="GiardiaDB:SS50377_28644"/>